<proteinExistence type="predicted"/>
<sequence>MRYYLDLGHGPLVECEDAHQAASLGSLWLTAQRVPDPLYHRLIAVRIRAIAAVGRGTIVA</sequence>
<name>A0A3D4V6J9_9BACT</name>
<dbReference type="EMBL" id="DPIY01000002">
    <property type="protein sequence ID" value="HCT55947.1"/>
    <property type="molecule type" value="Genomic_DNA"/>
</dbReference>
<gene>
    <name evidence="1" type="ORF">DGD08_01900</name>
</gene>
<protein>
    <submittedName>
        <fullName evidence="1">Uncharacterized protein</fullName>
    </submittedName>
</protein>
<accession>A0A3D4V6J9</accession>
<reference evidence="1 2" key="1">
    <citation type="journal article" date="2018" name="Nat. Biotechnol.">
        <title>A standardized bacterial taxonomy based on genome phylogeny substantially revises the tree of life.</title>
        <authorList>
            <person name="Parks D.H."/>
            <person name="Chuvochina M."/>
            <person name="Waite D.W."/>
            <person name="Rinke C."/>
            <person name="Skarshewski A."/>
            <person name="Chaumeil P.A."/>
            <person name="Hugenholtz P."/>
        </authorList>
    </citation>
    <scope>NUCLEOTIDE SEQUENCE [LARGE SCALE GENOMIC DNA]</scope>
    <source>
        <strain evidence="1">UBA8844</strain>
    </source>
</reference>
<dbReference type="Proteomes" id="UP000264071">
    <property type="component" value="Unassembled WGS sequence"/>
</dbReference>
<evidence type="ECO:0000313" key="2">
    <source>
        <dbReference type="Proteomes" id="UP000264071"/>
    </source>
</evidence>
<comment type="caution">
    <text evidence="1">The sequence shown here is derived from an EMBL/GenBank/DDBJ whole genome shotgun (WGS) entry which is preliminary data.</text>
</comment>
<organism evidence="1 2">
    <name type="scientific">Gemmatimonas aurantiaca</name>
    <dbReference type="NCBI Taxonomy" id="173480"/>
    <lineage>
        <taxon>Bacteria</taxon>
        <taxon>Pseudomonadati</taxon>
        <taxon>Gemmatimonadota</taxon>
        <taxon>Gemmatimonadia</taxon>
        <taxon>Gemmatimonadales</taxon>
        <taxon>Gemmatimonadaceae</taxon>
        <taxon>Gemmatimonas</taxon>
    </lineage>
</organism>
<dbReference type="AlphaFoldDB" id="A0A3D4V6J9"/>
<evidence type="ECO:0000313" key="1">
    <source>
        <dbReference type="EMBL" id="HCT55947.1"/>
    </source>
</evidence>